<reference evidence="2 3" key="1">
    <citation type="submission" date="2019-12" db="EMBL/GenBank/DDBJ databases">
        <title>Genomic-based taxomic classification of the family Erythrobacteraceae.</title>
        <authorList>
            <person name="Xu L."/>
        </authorList>
    </citation>
    <scope>NUCLEOTIDE SEQUENCE [LARGE SCALE GENOMIC DNA]</scope>
    <source>
        <strain evidence="2 3">H32</strain>
    </source>
</reference>
<organism evidence="2 3">
    <name type="scientific">Pelagerythrobacter marinus</name>
    <dbReference type="NCBI Taxonomy" id="538382"/>
    <lineage>
        <taxon>Bacteria</taxon>
        <taxon>Pseudomonadati</taxon>
        <taxon>Pseudomonadota</taxon>
        <taxon>Alphaproteobacteria</taxon>
        <taxon>Sphingomonadales</taxon>
        <taxon>Erythrobacteraceae</taxon>
        <taxon>Pelagerythrobacter</taxon>
    </lineage>
</organism>
<evidence type="ECO:0000313" key="2">
    <source>
        <dbReference type="EMBL" id="MXO68725.1"/>
    </source>
</evidence>
<dbReference type="Proteomes" id="UP000444401">
    <property type="component" value="Unassembled WGS sequence"/>
</dbReference>
<comment type="caution">
    <text evidence="2">The sequence shown here is derived from an EMBL/GenBank/DDBJ whole genome shotgun (WGS) entry which is preliminary data.</text>
</comment>
<name>A0ABW9UVT8_9SPHN</name>
<protein>
    <submittedName>
        <fullName evidence="2">TIGR01244 family phosphatase</fullName>
    </submittedName>
</protein>
<keyword evidence="3" id="KW-1185">Reference proteome</keyword>
<gene>
    <name evidence="2" type="ORF">GRI72_07785</name>
</gene>
<feature type="domain" description="Beta-lactamase hydrolase-like protein phosphatase-like" evidence="1">
    <location>
        <begin position="4"/>
        <end position="111"/>
    </location>
</feature>
<proteinExistence type="predicted"/>
<dbReference type="RefSeq" id="WP_160733349.1">
    <property type="nucleotide sequence ID" value="NZ_WTYO01000003.1"/>
</dbReference>
<dbReference type="NCBIfam" id="TIGR01244">
    <property type="entry name" value="TIGR01244 family sulfur transferase"/>
    <property type="match status" value="1"/>
</dbReference>
<dbReference type="SUPFAM" id="SSF52799">
    <property type="entry name" value="(Phosphotyrosine protein) phosphatases II"/>
    <property type="match status" value="1"/>
</dbReference>
<dbReference type="EMBL" id="WTYO01000003">
    <property type="protein sequence ID" value="MXO68725.1"/>
    <property type="molecule type" value="Genomic_DNA"/>
</dbReference>
<evidence type="ECO:0000259" key="1">
    <source>
        <dbReference type="Pfam" id="PF04273"/>
    </source>
</evidence>
<dbReference type="InterPro" id="IPR005939">
    <property type="entry name" value="BLH_phosphatase-like"/>
</dbReference>
<accession>A0ABW9UVT8</accession>
<sequence>MTGFRRLSETVFASPQITPDDIAAARGAGVTLVINNRPDGEAEDQPPGARIEAAAREAGMDYRAIPVGGAGFGEPQVEAMAEALESAQGAVLAYCRSGTRSTLLWSLAQARAGRDPEEIAAAAQAAGYDVAPVRPAIDMLAARARG</sequence>
<dbReference type="InterPro" id="IPR029021">
    <property type="entry name" value="Prot-tyrosine_phosphatase-like"/>
</dbReference>
<dbReference type="Pfam" id="PF04273">
    <property type="entry name" value="BLH_phosphatase"/>
    <property type="match status" value="1"/>
</dbReference>
<dbReference type="Gene3D" id="3.90.190.10">
    <property type="entry name" value="Protein tyrosine phosphatase superfamily"/>
    <property type="match status" value="1"/>
</dbReference>
<evidence type="ECO:0000313" key="3">
    <source>
        <dbReference type="Proteomes" id="UP000444401"/>
    </source>
</evidence>